<evidence type="ECO:0000313" key="12">
    <source>
        <dbReference type="Proteomes" id="UP000052022"/>
    </source>
</evidence>
<keyword evidence="7" id="KW-0482">Metalloprotease</keyword>
<evidence type="ECO:0000259" key="9">
    <source>
        <dbReference type="Pfam" id="PF00675"/>
    </source>
</evidence>
<evidence type="ECO:0000256" key="3">
    <source>
        <dbReference type="ARBA" id="ARBA00022670"/>
    </source>
</evidence>
<protein>
    <submittedName>
        <fullName evidence="11">Protease3</fullName>
    </submittedName>
</protein>
<keyword evidence="12" id="KW-1185">Reference proteome</keyword>
<dbReference type="GO" id="GO:0004222">
    <property type="term" value="F:metalloendopeptidase activity"/>
    <property type="evidence" value="ECO:0007669"/>
    <property type="project" value="InterPro"/>
</dbReference>
<organism evidence="11 12">
    <name type="scientific">Tritonibacter multivorans</name>
    <dbReference type="NCBI Taxonomy" id="928856"/>
    <lineage>
        <taxon>Bacteria</taxon>
        <taxon>Pseudomonadati</taxon>
        <taxon>Pseudomonadota</taxon>
        <taxon>Alphaproteobacteria</taxon>
        <taxon>Rhodobacterales</taxon>
        <taxon>Paracoccaceae</taxon>
        <taxon>Tritonibacter</taxon>
    </lineage>
</organism>
<dbReference type="Pfam" id="PF05193">
    <property type="entry name" value="Peptidase_M16_C"/>
    <property type="match status" value="1"/>
</dbReference>
<keyword evidence="5" id="KW-0378">Hydrolase</keyword>
<dbReference type="STRING" id="928856.SAMN04488049_101441"/>
<dbReference type="GO" id="GO:0046872">
    <property type="term" value="F:metal ion binding"/>
    <property type="evidence" value="ECO:0007669"/>
    <property type="project" value="UniProtKB-KW"/>
</dbReference>
<feature type="domain" description="Peptidase M16 C-terminal" evidence="10">
    <location>
        <begin position="240"/>
        <end position="424"/>
    </location>
</feature>
<evidence type="ECO:0000256" key="6">
    <source>
        <dbReference type="ARBA" id="ARBA00022833"/>
    </source>
</evidence>
<dbReference type="AlphaFoldDB" id="A0A0P1GCP5"/>
<keyword evidence="3 11" id="KW-0645">Protease</keyword>
<evidence type="ECO:0000256" key="7">
    <source>
        <dbReference type="ARBA" id="ARBA00023049"/>
    </source>
</evidence>
<dbReference type="InterPro" id="IPR011765">
    <property type="entry name" value="Pept_M16_N"/>
</dbReference>
<sequence>MTFGISLPEITAVMTAAAVTRRSLSASLALAVALGLGISANPLWADQSGTVIAPETAIEAVSTPDEPQDELQDPVSTFTLENGMQVVVVEDHRAPVVQHMVWYRVGSADEVAGKGGIAHFLEHLMFKGTDTLAPGELSAVVARNGGQDNAFTSYDYTAYFQRVAADRLELMMRMESDRMRNLRLSEEEVATERQVILEERNQRTDNDPSALFREQMRAMQYLNHRYGQPIIGWRHEMEGLTREDALNFYKLHYAPNNAILVVTGDVEPDAVLKLAETYYGVIPANPDLPEVRSRSAEPPQTAARRITYSDPRVAQPYVQRSYLAPERNPGEQEEAAALFLLAQLLGGGNTSYLANALQFDQQVAVFTGAYYGGTSLDPNTFDFVVVPAEGVTLEEAEAAMDQSFAQFLEDGVDEDQLARIKLQLRASEIYERDDVDRIGNRYGRALTSGLTVEDVQDWNRVLQSITGDEIIAVARSVLRPEVSVTGYLTRKEEEATQ</sequence>
<dbReference type="InterPro" id="IPR050626">
    <property type="entry name" value="Peptidase_M16"/>
</dbReference>
<dbReference type="PROSITE" id="PS00143">
    <property type="entry name" value="INSULINASE"/>
    <property type="match status" value="1"/>
</dbReference>
<comment type="similarity">
    <text evidence="2 8">Belongs to the peptidase M16 family.</text>
</comment>
<reference evidence="11 12" key="1">
    <citation type="submission" date="2015-09" db="EMBL/GenBank/DDBJ databases">
        <authorList>
            <consortium name="Swine Surveillance"/>
        </authorList>
    </citation>
    <scope>NUCLEOTIDE SEQUENCE [LARGE SCALE GENOMIC DNA]</scope>
    <source>
        <strain evidence="11 12">CECT 7557</strain>
    </source>
</reference>
<dbReference type="PANTHER" id="PTHR43690">
    <property type="entry name" value="NARDILYSIN"/>
    <property type="match status" value="1"/>
</dbReference>
<evidence type="ECO:0000259" key="10">
    <source>
        <dbReference type="Pfam" id="PF05193"/>
    </source>
</evidence>
<dbReference type="EMBL" id="CYSD01000037">
    <property type="protein sequence ID" value="CUH79220.1"/>
    <property type="molecule type" value="Genomic_DNA"/>
</dbReference>
<evidence type="ECO:0000256" key="1">
    <source>
        <dbReference type="ARBA" id="ARBA00001947"/>
    </source>
</evidence>
<evidence type="ECO:0000313" key="11">
    <source>
        <dbReference type="EMBL" id="CUH79220.1"/>
    </source>
</evidence>
<dbReference type="InterPro" id="IPR001431">
    <property type="entry name" value="Pept_M16_Zn_BS"/>
</dbReference>
<dbReference type="InterPro" id="IPR007863">
    <property type="entry name" value="Peptidase_M16_C"/>
</dbReference>
<accession>A0A0P1GCP5</accession>
<dbReference type="InterPro" id="IPR011249">
    <property type="entry name" value="Metalloenz_LuxS/M16"/>
</dbReference>
<evidence type="ECO:0000256" key="5">
    <source>
        <dbReference type="ARBA" id="ARBA00022801"/>
    </source>
</evidence>
<evidence type="ECO:0000256" key="4">
    <source>
        <dbReference type="ARBA" id="ARBA00022723"/>
    </source>
</evidence>
<dbReference type="Pfam" id="PF00675">
    <property type="entry name" value="Peptidase_M16"/>
    <property type="match status" value="1"/>
</dbReference>
<keyword evidence="4" id="KW-0479">Metal-binding</keyword>
<keyword evidence="6" id="KW-0862">Zinc</keyword>
<comment type="cofactor">
    <cofactor evidence="1">
        <name>Zn(2+)</name>
        <dbReference type="ChEBI" id="CHEBI:29105"/>
    </cofactor>
</comment>
<dbReference type="Proteomes" id="UP000052022">
    <property type="component" value="Unassembled WGS sequence"/>
</dbReference>
<evidence type="ECO:0000256" key="8">
    <source>
        <dbReference type="RuleBase" id="RU004447"/>
    </source>
</evidence>
<dbReference type="SUPFAM" id="SSF63411">
    <property type="entry name" value="LuxS/MPP-like metallohydrolase"/>
    <property type="match status" value="2"/>
</dbReference>
<name>A0A0P1GCP5_9RHOB</name>
<gene>
    <name evidence="11" type="ORF">TRM7557_02277</name>
</gene>
<proteinExistence type="inferred from homology"/>
<dbReference type="GO" id="GO:0006508">
    <property type="term" value="P:proteolysis"/>
    <property type="evidence" value="ECO:0007669"/>
    <property type="project" value="UniProtKB-KW"/>
</dbReference>
<dbReference type="Gene3D" id="3.30.830.10">
    <property type="entry name" value="Metalloenzyme, LuxS/M16 peptidase-like"/>
    <property type="match status" value="2"/>
</dbReference>
<evidence type="ECO:0000256" key="2">
    <source>
        <dbReference type="ARBA" id="ARBA00007261"/>
    </source>
</evidence>
<feature type="domain" description="Peptidase M16 N-terminal" evidence="9">
    <location>
        <begin position="86"/>
        <end position="231"/>
    </location>
</feature>
<dbReference type="PANTHER" id="PTHR43690:SF17">
    <property type="entry name" value="PROTEIN YHJJ"/>
    <property type="match status" value="1"/>
</dbReference>